<feature type="domain" description="NADH:flavin oxidoreductase/NADH oxidase N-terminal" evidence="1">
    <location>
        <begin position="25"/>
        <end position="357"/>
    </location>
</feature>
<organism evidence="2 3">
    <name type="scientific">Aureobasidium pullulans</name>
    <name type="common">Black yeast</name>
    <name type="synonym">Pullularia pullulans</name>
    <dbReference type="NCBI Taxonomy" id="5580"/>
    <lineage>
        <taxon>Eukaryota</taxon>
        <taxon>Fungi</taxon>
        <taxon>Dikarya</taxon>
        <taxon>Ascomycota</taxon>
        <taxon>Pezizomycotina</taxon>
        <taxon>Dothideomycetes</taxon>
        <taxon>Dothideomycetidae</taxon>
        <taxon>Dothideales</taxon>
        <taxon>Saccotheciaceae</taxon>
        <taxon>Aureobasidium</taxon>
    </lineage>
</organism>
<dbReference type="InterPro" id="IPR045247">
    <property type="entry name" value="Oye-like"/>
</dbReference>
<gene>
    <name evidence="2" type="ORF">D6C91_06030</name>
</gene>
<evidence type="ECO:0000313" key="2">
    <source>
        <dbReference type="EMBL" id="THZ17185.1"/>
    </source>
</evidence>
<dbReference type="InterPro" id="IPR001155">
    <property type="entry name" value="OxRdtase_FMN_N"/>
</dbReference>
<reference evidence="2 3" key="1">
    <citation type="submission" date="2018-10" db="EMBL/GenBank/DDBJ databases">
        <title>Fifty Aureobasidium pullulans genomes reveal a recombining polyextremotolerant generalist.</title>
        <authorList>
            <person name="Gostincar C."/>
            <person name="Turk M."/>
            <person name="Zajc J."/>
            <person name="Gunde-Cimerman N."/>
        </authorList>
    </citation>
    <scope>NUCLEOTIDE SEQUENCE [LARGE SCALE GENOMIC DNA]</scope>
    <source>
        <strain evidence="2 3">EXF-3863</strain>
    </source>
</reference>
<dbReference type="EMBL" id="QZBM01000287">
    <property type="protein sequence ID" value="THZ17185.1"/>
    <property type="molecule type" value="Genomic_DNA"/>
</dbReference>
<dbReference type="PANTHER" id="PTHR22893">
    <property type="entry name" value="NADH OXIDOREDUCTASE-RELATED"/>
    <property type="match status" value="1"/>
</dbReference>
<dbReference type="AlphaFoldDB" id="A0A4S9T1P0"/>
<evidence type="ECO:0000259" key="1">
    <source>
        <dbReference type="Pfam" id="PF00724"/>
    </source>
</evidence>
<dbReference type="PANTHER" id="PTHR22893:SF91">
    <property type="entry name" value="NADPH DEHYDROGENASE 2-RELATED"/>
    <property type="match status" value="1"/>
</dbReference>
<dbReference type="SUPFAM" id="SSF51395">
    <property type="entry name" value="FMN-linked oxidoreductases"/>
    <property type="match status" value="1"/>
</dbReference>
<dbReference type="Proteomes" id="UP000308005">
    <property type="component" value="Unassembled WGS sequence"/>
</dbReference>
<protein>
    <submittedName>
        <fullName evidence="2">FMN-linked oxidoreductase</fullName>
    </submittedName>
</protein>
<dbReference type="Gene3D" id="3.20.20.70">
    <property type="entry name" value="Aldolase class I"/>
    <property type="match status" value="1"/>
</dbReference>
<name>A0A4S9T1P0_AURPU</name>
<dbReference type="GO" id="GO:0010181">
    <property type="term" value="F:FMN binding"/>
    <property type="evidence" value="ECO:0007669"/>
    <property type="project" value="InterPro"/>
</dbReference>
<proteinExistence type="predicted"/>
<comment type="caution">
    <text evidence="2">The sequence shown here is derived from an EMBL/GenBank/DDBJ whole genome shotgun (WGS) entry which is preliminary data.</text>
</comment>
<sequence length="384" mass="42643">MDTFALSFLAHQNDQPKITLEMSSQLFEPITIGRCQLRHRVVMAPMTRFRTDSDHAPLPIAKKYYSQRCHTPGTLLISEGTAVSETLVGLPKWAGCWSEPQLNAWKQITQEVHSKGCFIFLQLCCAGRTADKGYPKLSSGDVPLDAHASAIEVEDDETPPKPMTEEDIQQAIRHHAEAASKAIAVGFDGVELHAANGYLIDQFIQESCNNRTDRWGGSVENRSRFALEVAAAVVKVVGGDRVGFRISPWSTYHSITPMNPEAQFSHLVTELQKFDLAYLHVITSKVDNWYDVDREEPLDFVFDSWTKDTPVIITGGFDAESARAAIEEEYKDSKLAVGFGRSFASTPDLVECFKKGIGPNAFDGALAYTPETPRGYIDYPFLTS</sequence>
<evidence type="ECO:0000313" key="3">
    <source>
        <dbReference type="Proteomes" id="UP000308005"/>
    </source>
</evidence>
<dbReference type="Pfam" id="PF00724">
    <property type="entry name" value="Oxidored_FMN"/>
    <property type="match status" value="1"/>
</dbReference>
<dbReference type="CDD" id="cd02933">
    <property type="entry name" value="OYE_like_FMN"/>
    <property type="match status" value="1"/>
</dbReference>
<dbReference type="GO" id="GO:0003959">
    <property type="term" value="F:NADPH dehydrogenase activity"/>
    <property type="evidence" value="ECO:0007669"/>
    <property type="project" value="TreeGrafter"/>
</dbReference>
<accession>A0A4S9T1P0</accession>
<dbReference type="InterPro" id="IPR013785">
    <property type="entry name" value="Aldolase_TIM"/>
</dbReference>